<feature type="compositionally biased region" description="Low complexity" evidence="1">
    <location>
        <begin position="201"/>
        <end position="211"/>
    </location>
</feature>
<gene>
    <name evidence="2" type="ORF">DSM104329_01087</name>
</gene>
<sequence>MSEPSRDLVFSDLVEAWARVRDPRMQGSLAYEFYEVMADTFGCDLRRVPNPPPVAPEWLGGAIERIERRYGGRYPTRWARRVHEFVVRYAEPRHGTRNPFARFLEMDDVTRAIRDRDPGIDLTTPAGRLRWEAVIAGLFADLYPEAAARTVSWQQVYELGFATKGGKLTCGWYREDGPPWAAAPAASSGIESDGDGDARVAEQAAPPSPEAAALLDRSWRGHELWQDWVDGRIPGFPDDDSALLDAQSGLRR</sequence>
<evidence type="ECO:0000313" key="3">
    <source>
        <dbReference type="Proteomes" id="UP001162834"/>
    </source>
</evidence>
<proteinExistence type="predicted"/>
<dbReference type="RefSeq" id="WP_259314371.1">
    <property type="nucleotide sequence ID" value="NZ_CP087164.1"/>
</dbReference>
<protein>
    <submittedName>
        <fullName evidence="2">Uncharacterized protein</fullName>
    </submittedName>
</protein>
<dbReference type="EMBL" id="CP087164">
    <property type="protein sequence ID" value="UGS34705.1"/>
    <property type="molecule type" value="Genomic_DNA"/>
</dbReference>
<name>A0A9E6XV16_9ACTN</name>
<organism evidence="2 3">
    <name type="scientific">Capillimicrobium parvum</name>
    <dbReference type="NCBI Taxonomy" id="2884022"/>
    <lineage>
        <taxon>Bacteria</taxon>
        <taxon>Bacillati</taxon>
        <taxon>Actinomycetota</taxon>
        <taxon>Thermoleophilia</taxon>
        <taxon>Solirubrobacterales</taxon>
        <taxon>Capillimicrobiaceae</taxon>
        <taxon>Capillimicrobium</taxon>
    </lineage>
</organism>
<reference evidence="2" key="1">
    <citation type="journal article" date="2022" name="Int. J. Syst. Evol. Microbiol.">
        <title>Pseudomonas aegrilactucae sp. nov. and Pseudomonas morbosilactucae sp. nov., pathogens causing bacterial rot of lettuce in Japan.</title>
        <authorList>
            <person name="Sawada H."/>
            <person name="Fujikawa T."/>
            <person name="Satou M."/>
        </authorList>
    </citation>
    <scope>NUCLEOTIDE SEQUENCE</scope>
    <source>
        <strain evidence="2">0166_1</strain>
    </source>
</reference>
<evidence type="ECO:0000313" key="2">
    <source>
        <dbReference type="EMBL" id="UGS34705.1"/>
    </source>
</evidence>
<evidence type="ECO:0000256" key="1">
    <source>
        <dbReference type="SAM" id="MobiDB-lite"/>
    </source>
</evidence>
<dbReference type="AlphaFoldDB" id="A0A9E6XV16"/>
<dbReference type="Proteomes" id="UP001162834">
    <property type="component" value="Chromosome"/>
</dbReference>
<accession>A0A9E6XV16</accession>
<keyword evidence="3" id="KW-1185">Reference proteome</keyword>
<feature type="region of interest" description="Disordered" evidence="1">
    <location>
        <begin position="183"/>
        <end position="211"/>
    </location>
</feature>
<dbReference type="KEGG" id="sbae:DSM104329_01087"/>